<proteinExistence type="predicted"/>
<evidence type="ECO:0000313" key="2">
    <source>
        <dbReference type="Proteomes" id="UP000808349"/>
    </source>
</evidence>
<evidence type="ECO:0000313" key="1">
    <source>
        <dbReference type="EMBL" id="MBK9719708.1"/>
    </source>
</evidence>
<sequence>MLPEFLPSSSLFADSKCTPVHFNKHEKMHDLELQKYEIALIGVNPVLSDLFREKFYSLSLDHFRKLTIVDLGNLKDVSDSNVAATVMYLMDLKIIPILIGSRHSHFTQLHLQCSQVLMPHRFALVSDNLSRIDDLLISYSMFLKEFYSIGVQRHLQSSDSLQSISKILYLSEFRKKLSNIEPFTRNVDAAFFDLNAIRHSDFSASYNSNPSGLFSEEASSICKYFGSGDKTKTLFISSWKTEQDVSGTNELLIAQMVWYFIEGYGLKKTDHSNHKKNLTQYIVEIKNTGIQINFYKSEISGKWWFEEPIIDMDHSNVLIPCTYDEYLNTVQEQVPDRILEYLN</sequence>
<dbReference type="Proteomes" id="UP000808349">
    <property type="component" value="Unassembled WGS sequence"/>
</dbReference>
<comment type="caution">
    <text evidence="1">The sequence shown here is derived from an EMBL/GenBank/DDBJ whole genome shotgun (WGS) entry which is preliminary data.</text>
</comment>
<protein>
    <recommendedName>
        <fullName evidence="3">Arginase</fullName>
    </recommendedName>
</protein>
<reference evidence="1 2" key="1">
    <citation type="submission" date="2020-10" db="EMBL/GenBank/DDBJ databases">
        <title>Connecting structure to function with the recovery of over 1000 high-quality activated sludge metagenome-assembled genomes encoding full-length rRNA genes using long-read sequencing.</title>
        <authorList>
            <person name="Singleton C.M."/>
            <person name="Petriglieri F."/>
            <person name="Kristensen J.M."/>
            <person name="Kirkegaard R.H."/>
            <person name="Michaelsen T.Y."/>
            <person name="Andersen M.H."/>
            <person name="Karst S.M."/>
            <person name="Dueholm M.S."/>
            <person name="Nielsen P.H."/>
            <person name="Albertsen M."/>
        </authorList>
    </citation>
    <scope>NUCLEOTIDE SEQUENCE [LARGE SCALE GENOMIC DNA]</scope>
    <source>
        <strain evidence="1">Ribe_18-Q3-R11-54_BAT3C.373</strain>
    </source>
</reference>
<organism evidence="1 2">
    <name type="scientific">Candidatus Defluviibacterium haderslevense</name>
    <dbReference type="NCBI Taxonomy" id="2981993"/>
    <lineage>
        <taxon>Bacteria</taxon>
        <taxon>Pseudomonadati</taxon>
        <taxon>Bacteroidota</taxon>
        <taxon>Saprospiria</taxon>
        <taxon>Saprospirales</taxon>
        <taxon>Saprospiraceae</taxon>
        <taxon>Candidatus Defluviibacterium</taxon>
    </lineage>
</organism>
<name>A0A9D7SDC2_9BACT</name>
<accession>A0A9D7SDC2</accession>
<evidence type="ECO:0008006" key="3">
    <source>
        <dbReference type="Google" id="ProtNLM"/>
    </source>
</evidence>
<dbReference type="InterPro" id="IPR023696">
    <property type="entry name" value="Ureohydrolase_dom_sf"/>
</dbReference>
<dbReference type="SUPFAM" id="SSF52768">
    <property type="entry name" value="Arginase/deacetylase"/>
    <property type="match status" value="1"/>
</dbReference>
<dbReference type="EMBL" id="JADKFW010000021">
    <property type="protein sequence ID" value="MBK9719708.1"/>
    <property type="molecule type" value="Genomic_DNA"/>
</dbReference>
<gene>
    <name evidence="1" type="ORF">IPO85_19760</name>
</gene>
<dbReference type="AlphaFoldDB" id="A0A9D7SDC2"/>